<dbReference type="Pfam" id="PF12937">
    <property type="entry name" value="F-box-like"/>
    <property type="match status" value="1"/>
</dbReference>
<dbReference type="OrthoDB" id="427974at2759"/>
<dbReference type="InterPro" id="IPR001810">
    <property type="entry name" value="F-box_dom"/>
</dbReference>
<comment type="caution">
    <text evidence="2">The sequence shown here is derived from an EMBL/GenBank/DDBJ whole genome shotgun (WGS) entry which is preliminary data.</text>
</comment>
<feature type="domain" description="F-box" evidence="1">
    <location>
        <begin position="9"/>
        <end position="50"/>
    </location>
</feature>
<dbReference type="EMBL" id="LSYS01001627">
    <property type="protein sequence ID" value="OPJ87829.1"/>
    <property type="molecule type" value="Genomic_DNA"/>
</dbReference>
<evidence type="ECO:0000259" key="1">
    <source>
        <dbReference type="Pfam" id="PF12937"/>
    </source>
</evidence>
<dbReference type="InterPro" id="IPR036047">
    <property type="entry name" value="F-box-like_dom_sf"/>
</dbReference>
<dbReference type="Gene3D" id="1.20.1280.50">
    <property type="match status" value="1"/>
</dbReference>
<reference evidence="2 3" key="1">
    <citation type="submission" date="2016-02" db="EMBL/GenBank/DDBJ databases">
        <title>Band-tailed pigeon sequencing and assembly.</title>
        <authorList>
            <person name="Soares A.E."/>
            <person name="Novak B.J."/>
            <person name="Rice E.S."/>
            <person name="O'Connell B."/>
            <person name="Chang D."/>
            <person name="Weber S."/>
            <person name="Shapiro B."/>
        </authorList>
    </citation>
    <scope>NUCLEOTIDE SEQUENCE [LARGE SCALE GENOMIC DNA]</scope>
    <source>
        <strain evidence="2">BTP2013</strain>
        <tissue evidence="2">Blood</tissue>
    </source>
</reference>
<gene>
    <name evidence="2" type="primary">FBXO10</name>
    <name evidence="2" type="ORF">AV530_007074</name>
</gene>
<organism evidence="2 3">
    <name type="scientific">Patagioenas fasciata monilis</name>
    <dbReference type="NCBI Taxonomy" id="372326"/>
    <lineage>
        <taxon>Eukaryota</taxon>
        <taxon>Metazoa</taxon>
        <taxon>Chordata</taxon>
        <taxon>Craniata</taxon>
        <taxon>Vertebrata</taxon>
        <taxon>Euteleostomi</taxon>
        <taxon>Archelosauria</taxon>
        <taxon>Archosauria</taxon>
        <taxon>Dinosauria</taxon>
        <taxon>Saurischia</taxon>
        <taxon>Theropoda</taxon>
        <taxon>Coelurosauria</taxon>
        <taxon>Aves</taxon>
        <taxon>Neognathae</taxon>
        <taxon>Neoaves</taxon>
        <taxon>Columbimorphae</taxon>
        <taxon>Columbiformes</taxon>
        <taxon>Columbidae</taxon>
        <taxon>Patagioenas</taxon>
    </lineage>
</organism>
<proteinExistence type="predicted"/>
<name>A0A1V4KTP3_PATFA</name>
<sequence>MEPADLLAELWRLILPHLRLPELGRCSVVCRGWRQLVLSLDRTCWRQLCLGVLQITYMAAFLTVPVDCASDNETFLTMNQPITTSGYVRFDNCRFEGGHLQIHAPGTCPVKFCTFSRSSVHLHSVALCVLESCEFVGSENASVTVEGCPSSDCSWASLRGSAQKDGEFGENLRAAEQGGFPALGSDSSDSDLLCNSEEDAQAAHRLPCQAHATHRRLLSDRLHTFQRDLQLKPLQQELQQDKEARSLASSLQGCIIRQCLFKDGRGRIFVYSQGQAKLEGSIFRDLTCAVRCIRNSYHAEE</sequence>
<dbReference type="STRING" id="372326.A0A1V4KTP3"/>
<evidence type="ECO:0000313" key="2">
    <source>
        <dbReference type="EMBL" id="OPJ87829.1"/>
    </source>
</evidence>
<accession>A0A1V4KTP3</accession>
<dbReference type="Proteomes" id="UP000190648">
    <property type="component" value="Unassembled WGS sequence"/>
</dbReference>
<evidence type="ECO:0000313" key="3">
    <source>
        <dbReference type="Proteomes" id="UP000190648"/>
    </source>
</evidence>
<protein>
    <submittedName>
        <fullName evidence="2">F-box only protein 10</fullName>
    </submittedName>
</protein>
<keyword evidence="3" id="KW-1185">Reference proteome</keyword>
<dbReference type="SUPFAM" id="SSF81383">
    <property type="entry name" value="F-box domain"/>
    <property type="match status" value="1"/>
</dbReference>
<dbReference type="AlphaFoldDB" id="A0A1V4KTP3"/>